<protein>
    <submittedName>
        <fullName evidence="3">Random slug protein 5</fullName>
    </submittedName>
</protein>
<gene>
    <name evidence="3" type="primary">LOC106761373</name>
</gene>
<dbReference type="KEGG" id="vra:106761373"/>
<dbReference type="PANTHER" id="PTHR45824">
    <property type="entry name" value="GH16843P"/>
    <property type="match status" value="1"/>
</dbReference>
<accession>A0A1S3U338</accession>
<dbReference type="OrthoDB" id="75724at2759"/>
<dbReference type="FunFam" id="3.40.525.10:FF:000008">
    <property type="entry name" value="Phosphatidylinositol transfer protein 3"/>
    <property type="match status" value="1"/>
</dbReference>
<name>A0A1S3U338_VIGRR</name>
<dbReference type="PANTHER" id="PTHR45824:SF8">
    <property type="entry name" value="CRAL-TRIO LIPID BINDING DOMAIN, CRAL_TRIO DOMAIN-CONTAINING PROTEIN-RELATED"/>
    <property type="match status" value="1"/>
</dbReference>
<dbReference type="Proteomes" id="UP000087766">
    <property type="component" value="Chromosome 5"/>
</dbReference>
<keyword evidence="2" id="KW-1185">Reference proteome</keyword>
<dbReference type="InterPro" id="IPR036865">
    <property type="entry name" value="CRAL-TRIO_dom_sf"/>
</dbReference>
<feature type="domain" description="CRAL-TRIO" evidence="1">
    <location>
        <begin position="84"/>
        <end position="247"/>
    </location>
</feature>
<dbReference type="CDD" id="cd00170">
    <property type="entry name" value="SEC14"/>
    <property type="match status" value="1"/>
</dbReference>
<dbReference type="SUPFAM" id="SSF52087">
    <property type="entry name" value="CRAL/TRIO domain"/>
    <property type="match status" value="1"/>
</dbReference>
<dbReference type="InterPro" id="IPR036273">
    <property type="entry name" value="CRAL/TRIO_N_dom_sf"/>
</dbReference>
<dbReference type="InterPro" id="IPR052578">
    <property type="entry name" value="PI_Transfer_CRAL-TRIO"/>
</dbReference>
<dbReference type="SMART" id="SM00516">
    <property type="entry name" value="SEC14"/>
    <property type="match status" value="1"/>
</dbReference>
<dbReference type="RefSeq" id="XP_014500409.1">
    <property type="nucleotide sequence ID" value="XM_014644923.2"/>
</dbReference>
<dbReference type="GO" id="GO:0008526">
    <property type="term" value="F:phosphatidylinositol transfer activity"/>
    <property type="evidence" value="ECO:0007669"/>
    <property type="project" value="TreeGrafter"/>
</dbReference>
<dbReference type="PROSITE" id="PS50191">
    <property type="entry name" value="CRAL_TRIO"/>
    <property type="match status" value="1"/>
</dbReference>
<dbReference type="Pfam" id="PF00650">
    <property type="entry name" value="CRAL_TRIO"/>
    <property type="match status" value="1"/>
</dbReference>
<dbReference type="AlphaFoldDB" id="A0A1S3U338"/>
<organism evidence="2 3">
    <name type="scientific">Vigna radiata var. radiata</name>
    <name type="common">Mung bean</name>
    <name type="synonym">Phaseolus aureus</name>
    <dbReference type="NCBI Taxonomy" id="3916"/>
    <lineage>
        <taxon>Eukaryota</taxon>
        <taxon>Viridiplantae</taxon>
        <taxon>Streptophyta</taxon>
        <taxon>Embryophyta</taxon>
        <taxon>Tracheophyta</taxon>
        <taxon>Spermatophyta</taxon>
        <taxon>Magnoliopsida</taxon>
        <taxon>eudicotyledons</taxon>
        <taxon>Gunneridae</taxon>
        <taxon>Pentapetalae</taxon>
        <taxon>rosids</taxon>
        <taxon>fabids</taxon>
        <taxon>Fabales</taxon>
        <taxon>Fabaceae</taxon>
        <taxon>Papilionoideae</taxon>
        <taxon>50 kb inversion clade</taxon>
        <taxon>NPAAA clade</taxon>
        <taxon>indigoferoid/millettioid clade</taxon>
        <taxon>Phaseoleae</taxon>
        <taxon>Vigna</taxon>
    </lineage>
</organism>
<sequence length="266" mass="31091">MSEDQKKAASTGQYEMVVSQEQQAKITEVRELIGQLSDKESVYCSDASISRYLMSRNLNVKKAAQMLKQSLKWRKEFKPEEIRWEDVAADAESGSIYRPNYQDKYGRSVIVITPRRQNSKSLERQVKHFVHCLENAILNLPPHQEQLVWLVDLEGIKMSDISFKTSREIVHVFQSYYPKRLGLIILFNAPVIFQPFFKMMRLFLETEIYNKIKFCYSDDHNSKKILEDLFDMDKLESAFGGNGDTGFDINKYAERMKEHDNKFLSS</sequence>
<evidence type="ECO:0000259" key="1">
    <source>
        <dbReference type="PROSITE" id="PS50191"/>
    </source>
</evidence>
<dbReference type="InterPro" id="IPR001251">
    <property type="entry name" value="CRAL-TRIO_dom"/>
</dbReference>
<dbReference type="Gene3D" id="3.40.525.10">
    <property type="entry name" value="CRAL-TRIO lipid binding domain"/>
    <property type="match status" value="1"/>
</dbReference>
<dbReference type="SUPFAM" id="SSF46938">
    <property type="entry name" value="CRAL/TRIO N-terminal domain"/>
    <property type="match status" value="1"/>
</dbReference>
<evidence type="ECO:0000313" key="2">
    <source>
        <dbReference type="Proteomes" id="UP000087766"/>
    </source>
</evidence>
<evidence type="ECO:0000313" key="3">
    <source>
        <dbReference type="RefSeq" id="XP_014500409.1"/>
    </source>
</evidence>
<reference evidence="2" key="1">
    <citation type="journal article" date="2014" name="Nat. Commun.">
        <title>Genome sequence of mungbean and insights into evolution within Vigna species.</title>
        <authorList>
            <person name="Kang Y.J."/>
            <person name="Kim S.K."/>
            <person name="Kim M.Y."/>
            <person name="Lestari P."/>
            <person name="Kim K.H."/>
            <person name="Ha B.K."/>
            <person name="Jun T.H."/>
            <person name="Hwang W.J."/>
            <person name="Lee T."/>
            <person name="Lee J."/>
            <person name="Shim S."/>
            <person name="Yoon M.Y."/>
            <person name="Jang Y.E."/>
            <person name="Han K.S."/>
            <person name="Taeprayoon P."/>
            <person name="Yoon N."/>
            <person name="Somta P."/>
            <person name="Tanya P."/>
            <person name="Kim K.S."/>
            <person name="Gwag J.G."/>
            <person name="Moon J.K."/>
            <person name="Lee Y.H."/>
            <person name="Park B.S."/>
            <person name="Bombarely A."/>
            <person name="Doyle J.J."/>
            <person name="Jackson S.A."/>
            <person name="Schafleitner R."/>
            <person name="Srinives P."/>
            <person name="Varshney R.K."/>
            <person name="Lee S.H."/>
        </authorList>
    </citation>
    <scope>NUCLEOTIDE SEQUENCE [LARGE SCALE GENOMIC DNA]</scope>
    <source>
        <strain evidence="2">cv. VC1973A</strain>
    </source>
</reference>
<reference evidence="3" key="2">
    <citation type="submission" date="2025-08" db="UniProtKB">
        <authorList>
            <consortium name="RefSeq"/>
        </authorList>
    </citation>
    <scope>IDENTIFICATION</scope>
    <source>
        <tissue evidence="3">Leaf</tissue>
    </source>
</reference>
<proteinExistence type="predicted"/>
<dbReference type="GeneID" id="106761373"/>